<dbReference type="RefSeq" id="WP_005758276.1">
    <property type="nucleotide sequence ID" value="NZ_AJSX01000003.1"/>
</dbReference>
<dbReference type="OrthoDB" id="5678891at2"/>
<dbReference type="Proteomes" id="UP000006457">
    <property type="component" value="Unassembled WGS sequence"/>
</dbReference>
<keyword evidence="2" id="KW-1185">Reference proteome</keyword>
<sequence>MANINCGCGNCGSKDLRVRTSESMGLRSGSFLLVCNSCGARNHGLWEIIKLETPNYVERPEYLRANTPLKNYNPNQTEIPME</sequence>
<gene>
    <name evidence="1" type="ORF">HMPREF1052_2049</name>
</gene>
<dbReference type="eggNOG" id="ENOG5031K2G">
    <property type="taxonomic scope" value="Bacteria"/>
</dbReference>
<protein>
    <recommendedName>
        <fullName evidence="3">Phage transcriptional activator, Ogr/Delta</fullName>
    </recommendedName>
</protein>
<comment type="caution">
    <text evidence="1">The sequence shown here is derived from an EMBL/GenBank/DDBJ whole genome shotgun (WGS) entry which is preliminary data.</text>
</comment>
<reference evidence="1 2" key="1">
    <citation type="submission" date="2012-03" db="EMBL/GenBank/DDBJ databases">
        <authorList>
            <person name="Harkins D.M."/>
            <person name="Madupu R."/>
            <person name="Durkin A.S."/>
            <person name="Torralba M."/>
            <person name="Methe B."/>
            <person name="Sutton G.G."/>
            <person name="Nelson K.E."/>
        </authorList>
    </citation>
    <scope>NUCLEOTIDE SEQUENCE [LARGE SCALE GENOMIC DNA]</scope>
    <source>
        <strain evidence="1 2">CCUG 2042</strain>
    </source>
</reference>
<dbReference type="EMBL" id="AJSX01000003">
    <property type="protein sequence ID" value="EIJ72137.1"/>
    <property type="molecule type" value="Genomic_DNA"/>
</dbReference>
<evidence type="ECO:0000313" key="1">
    <source>
        <dbReference type="EMBL" id="EIJ72137.1"/>
    </source>
</evidence>
<proteinExistence type="predicted"/>
<evidence type="ECO:0000313" key="2">
    <source>
        <dbReference type="Proteomes" id="UP000006457"/>
    </source>
</evidence>
<evidence type="ECO:0008006" key="3">
    <source>
        <dbReference type="Google" id="ProtNLM"/>
    </source>
</evidence>
<accession>I3DK94</accession>
<name>I3DK94_9PAST</name>
<dbReference type="AlphaFoldDB" id="I3DK94"/>
<organism evidence="1 2">
    <name type="scientific">Pasteurella bettyae CCUG 2042</name>
    <dbReference type="NCBI Taxonomy" id="1095749"/>
    <lineage>
        <taxon>Bacteria</taxon>
        <taxon>Pseudomonadati</taxon>
        <taxon>Pseudomonadota</taxon>
        <taxon>Gammaproteobacteria</taxon>
        <taxon>Pasteurellales</taxon>
        <taxon>Pasteurellaceae</taxon>
        <taxon>Pasteurella</taxon>
    </lineage>
</organism>
<dbReference type="PATRIC" id="fig|1095749.3.peg.13"/>